<feature type="transmembrane region" description="Helical" evidence="2">
    <location>
        <begin position="269"/>
        <end position="287"/>
    </location>
</feature>
<accession>A0A2M6YBR5</accession>
<name>A0A2M6YBR5_9BACT</name>
<proteinExistence type="predicted"/>
<reference evidence="4" key="1">
    <citation type="submission" date="2017-09" db="EMBL/GenBank/DDBJ databases">
        <title>Depth-based differentiation of microbial function through sediment-hosted aquifers and enrichment of novel symbionts in the deep terrestrial subsurface.</title>
        <authorList>
            <person name="Probst A.J."/>
            <person name="Ladd B."/>
            <person name="Jarett J.K."/>
            <person name="Geller-Mcgrath D.E."/>
            <person name="Sieber C.M.K."/>
            <person name="Emerson J.B."/>
            <person name="Anantharaman K."/>
            <person name="Thomas B.C."/>
            <person name="Malmstrom R."/>
            <person name="Stieglmeier M."/>
            <person name="Klingl A."/>
            <person name="Woyke T."/>
            <person name="Ryan C.M."/>
            <person name="Banfield J.F."/>
        </authorList>
    </citation>
    <scope>NUCLEOTIDE SEQUENCE [LARGE SCALE GENOMIC DNA]</scope>
</reference>
<evidence type="ECO:0008006" key="5">
    <source>
        <dbReference type="Google" id="ProtNLM"/>
    </source>
</evidence>
<dbReference type="Gene3D" id="3.30.700.10">
    <property type="entry name" value="Glycoprotein, Type 4 Pilin"/>
    <property type="match status" value="1"/>
</dbReference>
<gene>
    <name evidence="3" type="ORF">COT12_02760</name>
</gene>
<dbReference type="Proteomes" id="UP000229896">
    <property type="component" value="Unassembled WGS sequence"/>
</dbReference>
<evidence type="ECO:0000313" key="4">
    <source>
        <dbReference type="Proteomes" id="UP000229896"/>
    </source>
</evidence>
<comment type="caution">
    <text evidence="3">The sequence shown here is derived from an EMBL/GenBank/DDBJ whole genome shotgun (WGS) entry which is preliminary data.</text>
</comment>
<dbReference type="EMBL" id="PEXI01000086">
    <property type="protein sequence ID" value="PIU24120.1"/>
    <property type="molecule type" value="Genomic_DNA"/>
</dbReference>
<feature type="compositionally biased region" description="Pro residues" evidence="1">
    <location>
        <begin position="192"/>
        <end position="206"/>
    </location>
</feature>
<feature type="compositionally biased region" description="Polar residues" evidence="1">
    <location>
        <begin position="119"/>
        <end position="142"/>
    </location>
</feature>
<sequence length="718" mass="75783">MSFEDKKIIFWRGRVADQSAGSPWDESLPENINNKKPVPTVFGDLDVNKQPANNTANNNSDMSNNDDKPVPDAGQKSLNVPTDSGEEVGARITISNPKPASAVDNPAGSVAPLSPINPAVQSTDSTKPSSQSTNVPVSNQKSAEPKVNPADFWRSVYENADQQPASQTSAAAQSQIVQSSISPNPTSQNPTQPKPQPSIPTTPTAPPQSSTFAISPTSNTQNSSAQTKPAAQSLPLPSQVPLKPASGATQTQPAPAVIPMKKSSKLTSIIWAAVLGIIILFAGGIFLTEEGIISVGLEKVYGFAHLELIWKGLPANAENAFVMSAAKMQSEKSFKVSGSATATVNKGVKSNIISPIVSAAVFPIIALKDEQVGSKISTILAAADNQASSSANPLFQDDSTSQSSTNANMATVEELTTNIGAQISDSVSGADINIKSSKSSNSEIQLLYSAQKLYLKSSSNIVYDDQAKGGWIVYNLNNLGSESPGASFWGSNFSGSNFSIIGSRQTSETINGVRCFHYVGTANIGDVLNNFGLNNSSVSTLDLEYWLGAKDHLIHRLIMKIIPGSSSAITRIDIALDFSNYGNDSSDYIIPATSTPASGSTSIGNGGGPSVAQTRDSQRKIDLASIAKALESYHAKENKYPKVSGTEKISNSSGVLYSALVPTYISKLPLDPNDPINYYGYESDGTTYKLSSVLEDKTDTSGTQVGGNYLYFLSSLQQ</sequence>
<evidence type="ECO:0000256" key="2">
    <source>
        <dbReference type="SAM" id="Phobius"/>
    </source>
</evidence>
<dbReference type="Gene3D" id="2.50.20.20">
    <property type="match status" value="1"/>
</dbReference>
<evidence type="ECO:0000256" key="1">
    <source>
        <dbReference type="SAM" id="MobiDB-lite"/>
    </source>
</evidence>
<protein>
    <recommendedName>
        <fullName evidence="5">Type II secretion system protein GspG C-terminal domain-containing protein</fullName>
    </recommendedName>
</protein>
<feature type="region of interest" description="Disordered" evidence="1">
    <location>
        <begin position="12"/>
        <end position="256"/>
    </location>
</feature>
<feature type="compositionally biased region" description="Low complexity" evidence="1">
    <location>
        <begin position="52"/>
        <end position="63"/>
    </location>
</feature>
<keyword evidence="2" id="KW-0812">Transmembrane</keyword>
<feature type="compositionally biased region" description="Polar residues" evidence="1">
    <location>
        <begin position="212"/>
        <end position="230"/>
    </location>
</feature>
<evidence type="ECO:0000313" key="3">
    <source>
        <dbReference type="EMBL" id="PIU24120.1"/>
    </source>
</evidence>
<organism evidence="3 4">
    <name type="scientific">Candidatus Berkelbacteria bacterium CG08_land_8_20_14_0_20_39_8</name>
    <dbReference type="NCBI Taxonomy" id="1974511"/>
    <lineage>
        <taxon>Bacteria</taxon>
        <taxon>Candidatus Berkelbacteria</taxon>
    </lineage>
</organism>
<keyword evidence="2" id="KW-1133">Transmembrane helix</keyword>
<feature type="compositionally biased region" description="Low complexity" evidence="1">
    <location>
        <begin position="160"/>
        <end position="182"/>
    </location>
</feature>
<keyword evidence="2" id="KW-0472">Membrane</keyword>
<dbReference type="AlphaFoldDB" id="A0A2M6YBR5"/>